<reference evidence="6 7" key="1">
    <citation type="submission" date="2019-12" db="EMBL/GenBank/DDBJ databases">
        <title>Chromosome-level assembly of the Caenorhabditis remanei genome.</title>
        <authorList>
            <person name="Teterina A.A."/>
            <person name="Willis J.H."/>
            <person name="Phillips P.C."/>
        </authorList>
    </citation>
    <scope>NUCLEOTIDE SEQUENCE [LARGE SCALE GENOMIC DNA]</scope>
    <source>
        <strain evidence="6 7">PX506</strain>
        <tissue evidence="6">Whole organism</tissue>
    </source>
</reference>
<dbReference type="AlphaFoldDB" id="A0A6A5G610"/>
<dbReference type="RefSeq" id="XP_053580540.1">
    <property type="nucleotide sequence ID" value="XM_053731627.1"/>
</dbReference>
<comment type="caution">
    <text evidence="6">The sequence shown here is derived from an EMBL/GenBank/DDBJ whole genome shotgun (WGS) entry which is preliminary data.</text>
</comment>
<feature type="transmembrane region" description="Helical" evidence="5">
    <location>
        <begin position="138"/>
        <end position="155"/>
    </location>
</feature>
<dbReference type="PANTHER" id="PTHR23360:SF21">
    <property type="entry name" value="G-PROTEIN COUPLED RECEPTORS FAMILY 1 PROFILE DOMAIN-CONTAINING PROTEIN"/>
    <property type="match status" value="1"/>
</dbReference>
<protein>
    <recommendedName>
        <fullName evidence="8">G-protein coupled receptors family 1 profile domain-containing protein</fullName>
    </recommendedName>
</protein>
<keyword evidence="3 5" id="KW-1133">Transmembrane helix</keyword>
<dbReference type="GO" id="GO:0004930">
    <property type="term" value="F:G protein-coupled receptor activity"/>
    <property type="evidence" value="ECO:0007669"/>
    <property type="project" value="InterPro"/>
</dbReference>
<dbReference type="PANTHER" id="PTHR23360">
    <property type="entry name" value="G-PROTEIN COUPLED RECEPTORS FAMILY 1 PROFILE DOMAIN-CONTAINING PROTEIN-RELATED"/>
    <property type="match status" value="1"/>
</dbReference>
<evidence type="ECO:0008006" key="8">
    <source>
        <dbReference type="Google" id="ProtNLM"/>
    </source>
</evidence>
<evidence type="ECO:0000313" key="6">
    <source>
        <dbReference type="EMBL" id="KAF1750131.1"/>
    </source>
</evidence>
<dbReference type="InterPro" id="IPR019424">
    <property type="entry name" value="7TM_GPCR_Srsx"/>
</dbReference>
<gene>
    <name evidence="6" type="ORF">GCK72_016677</name>
</gene>
<evidence type="ECO:0000256" key="5">
    <source>
        <dbReference type="SAM" id="Phobius"/>
    </source>
</evidence>
<feature type="transmembrane region" description="Helical" evidence="5">
    <location>
        <begin position="167"/>
        <end position="194"/>
    </location>
</feature>
<dbReference type="EMBL" id="WUAV01000005">
    <property type="protein sequence ID" value="KAF1750131.1"/>
    <property type="molecule type" value="Genomic_DNA"/>
</dbReference>
<name>A0A6A5G610_CAERE</name>
<feature type="transmembrane region" description="Helical" evidence="5">
    <location>
        <begin position="44"/>
        <end position="66"/>
    </location>
</feature>
<feature type="transmembrane region" description="Helical" evidence="5">
    <location>
        <begin position="206"/>
        <end position="228"/>
    </location>
</feature>
<keyword evidence="2 5" id="KW-0812">Transmembrane</keyword>
<dbReference type="SMART" id="SM01381">
    <property type="entry name" value="7TM_GPCR_Srsx"/>
    <property type="match status" value="1"/>
</dbReference>
<dbReference type="Proteomes" id="UP000483820">
    <property type="component" value="Chromosome V"/>
</dbReference>
<dbReference type="InterPro" id="IPR000276">
    <property type="entry name" value="GPCR_Rhodpsn"/>
</dbReference>
<dbReference type="CTD" id="78776376"/>
<dbReference type="Gene3D" id="1.20.1070.10">
    <property type="entry name" value="Rhodopsin 7-helix transmembrane proteins"/>
    <property type="match status" value="1"/>
</dbReference>
<dbReference type="KEGG" id="crq:GCK72_016677"/>
<dbReference type="GeneID" id="78776376"/>
<dbReference type="Pfam" id="PF10320">
    <property type="entry name" value="7TM_GPCR_Srsx"/>
    <property type="match status" value="1"/>
</dbReference>
<dbReference type="GO" id="GO:0016020">
    <property type="term" value="C:membrane"/>
    <property type="evidence" value="ECO:0007669"/>
    <property type="project" value="UniProtKB-SubCell"/>
</dbReference>
<evidence type="ECO:0000256" key="3">
    <source>
        <dbReference type="ARBA" id="ARBA00022989"/>
    </source>
</evidence>
<dbReference type="InterPro" id="IPR047130">
    <property type="entry name" value="7TM_GPCR_Srsx_nematod"/>
</dbReference>
<keyword evidence="4 5" id="KW-0472">Membrane</keyword>
<organism evidence="6 7">
    <name type="scientific">Caenorhabditis remanei</name>
    <name type="common">Caenorhabditis vulgaris</name>
    <dbReference type="NCBI Taxonomy" id="31234"/>
    <lineage>
        <taxon>Eukaryota</taxon>
        <taxon>Metazoa</taxon>
        <taxon>Ecdysozoa</taxon>
        <taxon>Nematoda</taxon>
        <taxon>Chromadorea</taxon>
        <taxon>Rhabditida</taxon>
        <taxon>Rhabditina</taxon>
        <taxon>Rhabditomorpha</taxon>
        <taxon>Rhabditoidea</taxon>
        <taxon>Rhabditidae</taxon>
        <taxon>Peloderinae</taxon>
        <taxon>Caenorhabditis</taxon>
    </lineage>
</organism>
<evidence type="ECO:0000256" key="1">
    <source>
        <dbReference type="ARBA" id="ARBA00004370"/>
    </source>
</evidence>
<dbReference type="SUPFAM" id="SSF81321">
    <property type="entry name" value="Family A G protein-coupled receptor-like"/>
    <property type="match status" value="1"/>
</dbReference>
<sequence length="339" mass="38226">MISEIPPPLIPIALFYFVCATISLVGNMIMIVCFFRERSQELCFWLLLPSCIGLCISGPLLLSMGIDRFLACQSPMIYRKLCSRPAMYLLLQLSFPILYTVYLNGSSFIQRDSATSVICQVPLAMSGDSFEKFNEGGLFINVGVVITYFITFLKLKRVTGNASQLKVVFKSILYTVIFVILGWCTVTVVNILSIHLVANIDTQHIMMIYAGIGLNMACASNVFVFYKINSEYRTAIRRLFGVKVPTQIYPTTSMIGNPLSSLHHLPVLLEHLVDRHTVPIVTHLLDTALSLTLATDTSTVDYRNRREYEEKEYEEKSGKIHLSMVLGRMGADIYRKIFV</sequence>
<feature type="transmembrane region" description="Helical" evidence="5">
    <location>
        <begin position="86"/>
        <end position="103"/>
    </location>
</feature>
<evidence type="ECO:0000256" key="4">
    <source>
        <dbReference type="ARBA" id="ARBA00023136"/>
    </source>
</evidence>
<feature type="transmembrane region" description="Helical" evidence="5">
    <location>
        <begin position="12"/>
        <end position="32"/>
    </location>
</feature>
<evidence type="ECO:0000313" key="7">
    <source>
        <dbReference type="Proteomes" id="UP000483820"/>
    </source>
</evidence>
<comment type="subcellular location">
    <subcellularLocation>
        <location evidence="1">Membrane</location>
    </subcellularLocation>
</comment>
<accession>A0A6A5G610</accession>
<evidence type="ECO:0000256" key="2">
    <source>
        <dbReference type="ARBA" id="ARBA00022692"/>
    </source>
</evidence>
<proteinExistence type="predicted"/>